<keyword evidence="1" id="KW-0805">Transcription regulation</keyword>
<comment type="caution">
    <text evidence="5">The sequence shown here is derived from an EMBL/GenBank/DDBJ whole genome shotgun (WGS) entry which is preliminary data.</text>
</comment>
<keyword evidence="2" id="KW-0238">DNA-binding</keyword>
<evidence type="ECO:0000256" key="2">
    <source>
        <dbReference type="ARBA" id="ARBA00023125"/>
    </source>
</evidence>
<dbReference type="Pfam" id="PF12625">
    <property type="entry name" value="Arabinose_bd"/>
    <property type="match status" value="1"/>
</dbReference>
<evidence type="ECO:0000259" key="4">
    <source>
        <dbReference type="PROSITE" id="PS01124"/>
    </source>
</evidence>
<dbReference type="RefSeq" id="WP_048451345.1">
    <property type="nucleotide sequence ID" value="NZ_LABZ01000086.1"/>
</dbReference>
<keyword evidence="3" id="KW-0804">Transcription</keyword>
<dbReference type="PROSITE" id="PS01124">
    <property type="entry name" value="HTH_ARAC_FAMILY_2"/>
    <property type="match status" value="1"/>
</dbReference>
<name>A0A0J6T5S5_9HYPH</name>
<dbReference type="InterPro" id="IPR018060">
    <property type="entry name" value="HTH_AraC"/>
</dbReference>
<gene>
    <name evidence="5" type="ORF">VQ03_13220</name>
</gene>
<dbReference type="Proteomes" id="UP000036449">
    <property type="component" value="Unassembled WGS sequence"/>
</dbReference>
<keyword evidence="6" id="KW-1185">Reference proteome</keyword>
<dbReference type="SMART" id="SM00342">
    <property type="entry name" value="HTH_ARAC"/>
    <property type="match status" value="1"/>
</dbReference>
<dbReference type="GO" id="GO:0003700">
    <property type="term" value="F:DNA-binding transcription factor activity"/>
    <property type="evidence" value="ECO:0007669"/>
    <property type="project" value="InterPro"/>
</dbReference>
<dbReference type="Gene3D" id="1.10.10.60">
    <property type="entry name" value="Homeodomain-like"/>
    <property type="match status" value="1"/>
</dbReference>
<dbReference type="SUPFAM" id="SSF46689">
    <property type="entry name" value="Homeodomain-like"/>
    <property type="match status" value="1"/>
</dbReference>
<dbReference type="GO" id="GO:0000976">
    <property type="term" value="F:transcription cis-regulatory region binding"/>
    <property type="evidence" value="ECO:0007669"/>
    <property type="project" value="TreeGrafter"/>
</dbReference>
<dbReference type="GO" id="GO:0005829">
    <property type="term" value="C:cytosol"/>
    <property type="evidence" value="ECO:0007669"/>
    <property type="project" value="TreeGrafter"/>
</dbReference>
<sequence length="332" mass="36725">MDAVHVYAAYSIYEILVERGIDPVDLFKQAGINPRIFITPEVTSFASLGRLTALAASQTQCAHFGLLVGQRTTLASLGLLGSLLRHSETIGDALCALETHYDLLNRGALIAVTSEDAVATLRYSPYDPEAEGIPLHCERAIAALTNVLRSLCGPNWSPDEVLLPRLEPPDTGPYRRFFRCSVRFEQEIAALVFPTRVLRHPIAGAKPFIRNAVQRRIRQLEADVPSDMSGAVRRQVRSIMTENRVQKDLIAQSLAIGHRTLSRRLKAEGTTFRAVASQTRLVMAKHLLSDTNLSLAEISAVLEFSEPAAFTHAFKRWTGITPSAWRRECQGN</sequence>
<dbReference type="PANTHER" id="PTHR47894">
    <property type="entry name" value="HTH-TYPE TRANSCRIPTIONAL REGULATOR GADX"/>
    <property type="match status" value="1"/>
</dbReference>
<dbReference type="PANTHER" id="PTHR47894:SF4">
    <property type="entry name" value="HTH-TYPE TRANSCRIPTIONAL REGULATOR GADX"/>
    <property type="match status" value="1"/>
</dbReference>
<accession>A0A0J6T5S5</accession>
<organism evidence="5 6">
    <name type="scientific">Methylobacterium tarhaniae</name>
    <dbReference type="NCBI Taxonomy" id="1187852"/>
    <lineage>
        <taxon>Bacteria</taxon>
        <taxon>Pseudomonadati</taxon>
        <taxon>Pseudomonadota</taxon>
        <taxon>Alphaproteobacteria</taxon>
        <taxon>Hyphomicrobiales</taxon>
        <taxon>Methylobacteriaceae</taxon>
        <taxon>Methylobacterium</taxon>
    </lineage>
</organism>
<evidence type="ECO:0000256" key="3">
    <source>
        <dbReference type="ARBA" id="ARBA00023163"/>
    </source>
</evidence>
<dbReference type="PATRIC" id="fig|1187852.3.peg.6652"/>
<evidence type="ECO:0000313" key="6">
    <source>
        <dbReference type="Proteomes" id="UP000036449"/>
    </source>
</evidence>
<dbReference type="InterPro" id="IPR032687">
    <property type="entry name" value="AraC-type_N"/>
</dbReference>
<evidence type="ECO:0000313" key="5">
    <source>
        <dbReference type="EMBL" id="KMO41167.1"/>
    </source>
</evidence>
<feature type="domain" description="HTH araC/xylS-type" evidence="4">
    <location>
        <begin position="230"/>
        <end position="328"/>
    </location>
</feature>
<dbReference type="InterPro" id="IPR009057">
    <property type="entry name" value="Homeodomain-like_sf"/>
</dbReference>
<dbReference type="Pfam" id="PF12833">
    <property type="entry name" value="HTH_18"/>
    <property type="match status" value="1"/>
</dbReference>
<proteinExistence type="predicted"/>
<reference evidence="5 6" key="1">
    <citation type="submission" date="2015-03" db="EMBL/GenBank/DDBJ databases">
        <title>Genome sequencing of Methylobacterium tarhaniae DSM 25844.</title>
        <authorList>
            <person name="Chaudhry V."/>
            <person name="Patil P.B."/>
        </authorList>
    </citation>
    <scope>NUCLEOTIDE SEQUENCE [LARGE SCALE GENOMIC DNA]</scope>
    <source>
        <strain evidence="5 6">DSM 25844</strain>
    </source>
</reference>
<protein>
    <submittedName>
        <fullName evidence="5">Transcriptional regulator</fullName>
    </submittedName>
</protein>
<evidence type="ECO:0000256" key="1">
    <source>
        <dbReference type="ARBA" id="ARBA00023015"/>
    </source>
</evidence>
<dbReference type="AlphaFoldDB" id="A0A0J6T5S5"/>
<dbReference type="EMBL" id="LABZ01000086">
    <property type="protein sequence ID" value="KMO41167.1"/>
    <property type="molecule type" value="Genomic_DNA"/>
</dbReference>